<keyword evidence="4 8" id="KW-0963">Cytoplasm</keyword>
<proteinExistence type="inferred from homology"/>
<dbReference type="GO" id="GO:0097367">
    <property type="term" value="F:carbohydrate derivative binding"/>
    <property type="evidence" value="ECO:0007669"/>
    <property type="project" value="InterPro"/>
</dbReference>
<evidence type="ECO:0000256" key="8">
    <source>
        <dbReference type="HAMAP-Rule" id="MF_00473"/>
    </source>
</evidence>
<comment type="similarity">
    <text evidence="2 8 9">Belongs to the GPI family.</text>
</comment>
<dbReference type="eggNOG" id="COG0166">
    <property type="taxonomic scope" value="Bacteria"/>
</dbReference>
<dbReference type="RefSeq" id="WP_037326023.1">
    <property type="nucleotide sequence ID" value="NZ_JRMW01000014.1"/>
</dbReference>
<dbReference type="FunFam" id="3.40.50.10490:FF:000015">
    <property type="entry name" value="Glucose-6-phosphate isomerase"/>
    <property type="match status" value="1"/>
</dbReference>
<evidence type="ECO:0000313" key="11">
    <source>
        <dbReference type="Proteomes" id="UP000029579"/>
    </source>
</evidence>
<feature type="active site" evidence="8">
    <location>
        <position position="411"/>
    </location>
</feature>
<evidence type="ECO:0000256" key="7">
    <source>
        <dbReference type="ARBA" id="ARBA00029321"/>
    </source>
</evidence>
<reference evidence="10 11" key="1">
    <citation type="submission" date="2014-07" db="EMBL/GenBank/DDBJ databases">
        <authorList>
            <person name="McCorrison J."/>
            <person name="Sanka R."/>
            <person name="Torralba M."/>
            <person name="Gillis M."/>
            <person name="Haft D.H."/>
            <person name="Methe B."/>
            <person name="Sutton G."/>
            <person name="Nelson K.E."/>
        </authorList>
    </citation>
    <scope>NUCLEOTIDE SEQUENCE [LARGE SCALE GENOMIC DNA]</scope>
    <source>
        <strain evidence="10 11">S7-1-13</strain>
    </source>
</reference>
<evidence type="ECO:0000256" key="2">
    <source>
        <dbReference type="ARBA" id="ARBA00006604"/>
    </source>
</evidence>
<evidence type="ECO:0000256" key="3">
    <source>
        <dbReference type="ARBA" id="ARBA00022432"/>
    </source>
</evidence>
<dbReference type="InterPro" id="IPR046348">
    <property type="entry name" value="SIS_dom_sf"/>
</dbReference>
<dbReference type="UniPathway" id="UPA00109">
    <property type="reaction ID" value="UER00181"/>
</dbReference>
<dbReference type="EC" id="5.3.1.9" evidence="8"/>
<keyword evidence="3 8" id="KW-0312">Gluconeogenesis</keyword>
<comment type="subcellular location">
    <subcellularLocation>
        <location evidence="8">Cytoplasm</location>
    </subcellularLocation>
</comment>
<comment type="pathway">
    <text evidence="8">Carbohydrate biosynthesis; gluconeogenesis.</text>
</comment>
<dbReference type="UniPathway" id="UPA00138"/>
<dbReference type="PANTHER" id="PTHR11469">
    <property type="entry name" value="GLUCOSE-6-PHOSPHATE ISOMERASE"/>
    <property type="match status" value="1"/>
</dbReference>
<dbReference type="GO" id="GO:0048029">
    <property type="term" value="F:monosaccharide binding"/>
    <property type="evidence" value="ECO:0007669"/>
    <property type="project" value="TreeGrafter"/>
</dbReference>
<organism evidence="10 11">
    <name type="scientific">Anaerococcus lactolyticus S7-1-13</name>
    <dbReference type="NCBI Taxonomy" id="1284686"/>
    <lineage>
        <taxon>Bacteria</taxon>
        <taxon>Bacillati</taxon>
        <taxon>Bacillota</taxon>
        <taxon>Tissierellia</taxon>
        <taxon>Tissierellales</taxon>
        <taxon>Peptoniphilaceae</taxon>
        <taxon>Anaerococcus</taxon>
    </lineage>
</organism>
<dbReference type="AlphaFoldDB" id="A0A095X638"/>
<protein>
    <recommendedName>
        <fullName evidence="8">Glucose-6-phosphate isomerase</fullName>
        <shortName evidence="8">GPI</shortName>
        <ecNumber evidence="8">5.3.1.9</ecNumber>
    </recommendedName>
    <alternativeName>
        <fullName evidence="8">Phosphoglucose isomerase</fullName>
        <shortName evidence="8">PGI</shortName>
    </alternativeName>
    <alternativeName>
        <fullName evidence="8">Phosphohexose isomerase</fullName>
        <shortName evidence="8">PHI</shortName>
    </alternativeName>
</protein>
<evidence type="ECO:0000256" key="5">
    <source>
        <dbReference type="ARBA" id="ARBA00023152"/>
    </source>
</evidence>
<dbReference type="Gene3D" id="3.40.50.10490">
    <property type="entry name" value="Glucose-6-phosphate isomerase like protein, domain 1"/>
    <property type="match status" value="2"/>
</dbReference>
<dbReference type="OrthoDB" id="140919at2"/>
<dbReference type="CDD" id="cd05015">
    <property type="entry name" value="SIS_PGI_1"/>
    <property type="match status" value="1"/>
</dbReference>
<dbReference type="GO" id="GO:0051156">
    <property type="term" value="P:glucose 6-phosphate metabolic process"/>
    <property type="evidence" value="ECO:0007669"/>
    <property type="project" value="TreeGrafter"/>
</dbReference>
<dbReference type="Pfam" id="PF00342">
    <property type="entry name" value="PGI"/>
    <property type="match status" value="1"/>
</dbReference>
<dbReference type="PROSITE" id="PS00765">
    <property type="entry name" value="P_GLUCOSE_ISOMERASE_1"/>
    <property type="match status" value="1"/>
</dbReference>
<dbReference type="NCBIfam" id="NF010697">
    <property type="entry name" value="PRK14097.1"/>
    <property type="match status" value="1"/>
</dbReference>
<comment type="pathway">
    <text evidence="1 8 9">Carbohydrate degradation; glycolysis; D-glyceraldehyde 3-phosphate and glycerone phosphate from D-glucose: step 2/4.</text>
</comment>
<name>A0A095X638_9FIRM</name>
<dbReference type="GO" id="GO:0005829">
    <property type="term" value="C:cytosol"/>
    <property type="evidence" value="ECO:0007669"/>
    <property type="project" value="TreeGrafter"/>
</dbReference>
<keyword evidence="6 8" id="KW-0413">Isomerase</keyword>
<feature type="active site" description="Proton donor" evidence="8">
    <location>
        <position position="276"/>
    </location>
</feature>
<dbReference type="GO" id="GO:0006094">
    <property type="term" value="P:gluconeogenesis"/>
    <property type="evidence" value="ECO:0007669"/>
    <property type="project" value="UniProtKB-UniRule"/>
</dbReference>
<dbReference type="InterPro" id="IPR018189">
    <property type="entry name" value="Phosphoglucose_isomerase_CS"/>
</dbReference>
<dbReference type="InterPro" id="IPR035476">
    <property type="entry name" value="SIS_PGI_1"/>
</dbReference>
<dbReference type="PROSITE" id="PS00174">
    <property type="entry name" value="P_GLUCOSE_ISOMERASE_2"/>
    <property type="match status" value="1"/>
</dbReference>
<accession>A0A095X638</accession>
<dbReference type="GO" id="GO:0006096">
    <property type="term" value="P:glycolytic process"/>
    <property type="evidence" value="ECO:0007669"/>
    <property type="project" value="UniProtKB-UniRule"/>
</dbReference>
<evidence type="ECO:0000256" key="4">
    <source>
        <dbReference type="ARBA" id="ARBA00022490"/>
    </source>
</evidence>
<dbReference type="FunFam" id="3.40.50.10490:FF:000016">
    <property type="entry name" value="Glucose-6-phosphate isomerase"/>
    <property type="match status" value="1"/>
</dbReference>
<comment type="catalytic activity">
    <reaction evidence="7 8 9">
        <text>alpha-D-glucose 6-phosphate = beta-D-fructose 6-phosphate</text>
        <dbReference type="Rhea" id="RHEA:11816"/>
        <dbReference type="ChEBI" id="CHEBI:57634"/>
        <dbReference type="ChEBI" id="CHEBI:58225"/>
        <dbReference type="EC" id="5.3.1.9"/>
    </reaction>
</comment>
<dbReference type="EMBL" id="JRMW01000014">
    <property type="protein sequence ID" value="KGF05550.1"/>
    <property type="molecule type" value="Genomic_DNA"/>
</dbReference>
<dbReference type="InterPro" id="IPR035482">
    <property type="entry name" value="SIS_PGI_2"/>
</dbReference>
<sequence>MKVNFSNVNLENIDKYEEKALAAFDTLMGRNGEGNDFLGWIDRPVDYDKDEFERIKKAATRIRENSDVLVSIGIGGSYLGIKAVDVACDSYFNSERKTKIIYAGHQLSGEYLVELLDYLKDKDYSLNVISKSGTTTEPAIAFRVLKEALEEKYGKEEAKNRIFATTDKAKGALKELANAEGYESFIVPDDIGGRFSVISAVGLLPLAVAGINIDEFMAGFADGREKYTNKSMENDAIKYAAVRNMLHEDGKDIEILLNYEPKLKYVAEWWKQLYGESEGKDGKGLFPASVSNTTDLHSMGQMIQDGVRNIFETVIEVENPSKDLTIKEDDQNLDGLNFLAGKTMSYINKQAMEGTTMAHVEGNVPNIRIKIDKINERNLAELFYFFEIAVGVSGYMLGVNPFNQPGVEAYKKAMFKLLGKPGY</sequence>
<comment type="caution">
    <text evidence="8">Lacks conserved residue(s) required for the propagation of feature annotation.</text>
</comment>
<dbReference type="PANTHER" id="PTHR11469:SF1">
    <property type="entry name" value="GLUCOSE-6-PHOSPHATE ISOMERASE"/>
    <property type="match status" value="1"/>
</dbReference>
<evidence type="ECO:0000313" key="10">
    <source>
        <dbReference type="EMBL" id="KGF05550.1"/>
    </source>
</evidence>
<comment type="function">
    <text evidence="8">Catalyzes the reversible isomerization of glucose-6-phosphate to fructose-6-phosphate.</text>
</comment>
<evidence type="ECO:0000256" key="1">
    <source>
        <dbReference type="ARBA" id="ARBA00004926"/>
    </source>
</evidence>
<dbReference type="PRINTS" id="PR00662">
    <property type="entry name" value="G6PISOMERASE"/>
</dbReference>
<dbReference type="GO" id="GO:0004347">
    <property type="term" value="F:glucose-6-phosphate isomerase activity"/>
    <property type="evidence" value="ECO:0007669"/>
    <property type="project" value="UniProtKB-UniRule"/>
</dbReference>
<dbReference type="InterPro" id="IPR001672">
    <property type="entry name" value="G6P_Isomerase"/>
</dbReference>
<dbReference type="SUPFAM" id="SSF53697">
    <property type="entry name" value="SIS domain"/>
    <property type="match status" value="1"/>
</dbReference>
<gene>
    <name evidence="8" type="primary">pgi</name>
    <name evidence="10" type="ORF">HMPREF1630_00525</name>
</gene>
<evidence type="ECO:0000256" key="6">
    <source>
        <dbReference type="ARBA" id="ARBA00023235"/>
    </source>
</evidence>
<keyword evidence="5 8" id="KW-0324">Glycolysis</keyword>
<dbReference type="PROSITE" id="PS51463">
    <property type="entry name" value="P_GLUCOSE_ISOMERASE_3"/>
    <property type="match status" value="1"/>
</dbReference>
<dbReference type="HAMAP" id="MF_00473">
    <property type="entry name" value="G6P_isomerase"/>
    <property type="match status" value="1"/>
</dbReference>
<dbReference type="Proteomes" id="UP000029579">
    <property type="component" value="Unassembled WGS sequence"/>
</dbReference>
<evidence type="ECO:0000256" key="9">
    <source>
        <dbReference type="RuleBase" id="RU000612"/>
    </source>
</evidence>
<dbReference type="CDD" id="cd05016">
    <property type="entry name" value="SIS_PGI_2"/>
    <property type="match status" value="1"/>
</dbReference>
<comment type="caution">
    <text evidence="10">The sequence shown here is derived from an EMBL/GenBank/DDBJ whole genome shotgun (WGS) entry which is preliminary data.</text>
</comment>